<keyword evidence="1" id="KW-0812">Transmembrane</keyword>
<accession>A0AAE7NIF0</accession>
<sequence length="247" mass="27601">MRLTNDDVLLLHAYLDGELDVTTSLSMESKIREDATLQHMAREVTNLKSALSRLHTERDVSEAFMSRMEGKLGIERRWRPPQWALLAASLMIVVGASVSLTSIAVLQREPLSSSAQLLDGHLRALMSSNQTDVSSSYRHTVKPWFNGRITQAPRVADLTGQGFELLGARIDVIASTPVPTLVYRRRQHIISLSEILLDDTKKSDIQERSEHGYNIVTWTEGPRSFVAISDLNSTELVSFARSVRDSS</sequence>
<gene>
    <name evidence="2" type="ORF">WN72_09420</name>
</gene>
<keyword evidence="1" id="KW-1133">Transmembrane helix</keyword>
<dbReference type="EMBL" id="CP030050">
    <property type="protein sequence ID" value="QOZ66569.1"/>
    <property type="molecule type" value="Genomic_DNA"/>
</dbReference>
<dbReference type="KEGG" id="barh:WN72_09420"/>
<keyword evidence="1" id="KW-0472">Membrane</keyword>
<evidence type="ECO:0000256" key="1">
    <source>
        <dbReference type="SAM" id="Phobius"/>
    </source>
</evidence>
<dbReference type="RefSeq" id="WP_092220562.1">
    <property type="nucleotide sequence ID" value="NZ_CP030050.1"/>
</dbReference>
<protein>
    <submittedName>
        <fullName evidence="2">Anti-sigma factor</fullName>
    </submittedName>
</protein>
<evidence type="ECO:0000313" key="2">
    <source>
        <dbReference type="EMBL" id="QOZ66569.1"/>
    </source>
</evidence>
<dbReference type="AlphaFoldDB" id="A0AAE7NIF0"/>
<dbReference type="Proteomes" id="UP000594015">
    <property type="component" value="Chromosome"/>
</dbReference>
<feature type="transmembrane region" description="Helical" evidence="1">
    <location>
        <begin position="83"/>
        <end position="106"/>
    </location>
</feature>
<organism evidence="2 3">
    <name type="scientific">Bradyrhizobium arachidis</name>
    <dbReference type="NCBI Taxonomy" id="858423"/>
    <lineage>
        <taxon>Bacteria</taxon>
        <taxon>Pseudomonadati</taxon>
        <taxon>Pseudomonadota</taxon>
        <taxon>Alphaproteobacteria</taxon>
        <taxon>Hyphomicrobiales</taxon>
        <taxon>Nitrobacteraceae</taxon>
        <taxon>Bradyrhizobium</taxon>
    </lineage>
</organism>
<proteinExistence type="predicted"/>
<evidence type="ECO:0000313" key="3">
    <source>
        <dbReference type="Proteomes" id="UP000594015"/>
    </source>
</evidence>
<name>A0AAE7NIF0_9BRAD</name>
<reference evidence="2 3" key="1">
    <citation type="submission" date="2018-06" db="EMBL/GenBank/DDBJ databases">
        <title>Comparative genomics of Bradyrhizobium nodulating Arachidis hypogaea.</title>
        <authorList>
            <person name="Li Y."/>
        </authorList>
    </citation>
    <scope>NUCLEOTIDE SEQUENCE [LARGE SCALE GENOMIC DNA]</scope>
    <source>
        <strain evidence="2 3">CCBAU 051107</strain>
    </source>
</reference>